<feature type="compositionally biased region" description="Basic and acidic residues" evidence="1">
    <location>
        <begin position="1"/>
        <end position="11"/>
    </location>
</feature>
<evidence type="ECO:0000256" key="1">
    <source>
        <dbReference type="SAM" id="MobiDB-lite"/>
    </source>
</evidence>
<dbReference type="GeneID" id="37270508"/>
<dbReference type="AlphaFoldDB" id="A0A316Z3T8"/>
<sequence length="193" mass="20231">MRSRQHSERLRWTAQQGLPRGSQQGNFARCRTAERRRPGHAAVKQARPSAPATVPCLLLRAALESTLSAAPLLLASKPQPVEHKPSTGATKHLADATSVSSAAVTPSFGLGVRHASSTELGVSPAWTFSVGDLSAPLVGTSPGTASSSPDRRTRRLRTLHLVSGADDREIGTIAQAALDIETGTETRSAGFGP</sequence>
<proteinExistence type="predicted"/>
<evidence type="ECO:0000313" key="2">
    <source>
        <dbReference type="EMBL" id="PWN96410.1"/>
    </source>
</evidence>
<gene>
    <name evidence="2" type="ORF">FA09DRAFT_331302</name>
</gene>
<accession>A0A316Z3T8</accession>
<evidence type="ECO:0000313" key="3">
    <source>
        <dbReference type="Proteomes" id="UP000245946"/>
    </source>
</evidence>
<dbReference type="Proteomes" id="UP000245946">
    <property type="component" value="Unassembled WGS sequence"/>
</dbReference>
<organism evidence="2 3">
    <name type="scientific">Tilletiopsis washingtonensis</name>
    <dbReference type="NCBI Taxonomy" id="58919"/>
    <lineage>
        <taxon>Eukaryota</taxon>
        <taxon>Fungi</taxon>
        <taxon>Dikarya</taxon>
        <taxon>Basidiomycota</taxon>
        <taxon>Ustilaginomycotina</taxon>
        <taxon>Exobasidiomycetes</taxon>
        <taxon>Entylomatales</taxon>
        <taxon>Entylomatales incertae sedis</taxon>
        <taxon>Tilletiopsis</taxon>
    </lineage>
</organism>
<feature type="region of interest" description="Disordered" evidence="1">
    <location>
        <begin position="1"/>
        <end position="47"/>
    </location>
</feature>
<dbReference type="EMBL" id="KZ819299">
    <property type="protein sequence ID" value="PWN96410.1"/>
    <property type="molecule type" value="Genomic_DNA"/>
</dbReference>
<name>A0A316Z3T8_9BASI</name>
<protein>
    <submittedName>
        <fullName evidence="2">Uncharacterized protein</fullName>
    </submittedName>
</protein>
<keyword evidence="3" id="KW-1185">Reference proteome</keyword>
<feature type="compositionally biased region" description="Polar residues" evidence="1">
    <location>
        <begin position="13"/>
        <end position="26"/>
    </location>
</feature>
<reference evidence="2 3" key="1">
    <citation type="journal article" date="2018" name="Mol. Biol. Evol.">
        <title>Broad Genomic Sampling Reveals a Smut Pathogenic Ancestry of the Fungal Clade Ustilaginomycotina.</title>
        <authorList>
            <person name="Kijpornyongpan T."/>
            <person name="Mondo S.J."/>
            <person name="Barry K."/>
            <person name="Sandor L."/>
            <person name="Lee J."/>
            <person name="Lipzen A."/>
            <person name="Pangilinan J."/>
            <person name="LaButti K."/>
            <person name="Hainaut M."/>
            <person name="Henrissat B."/>
            <person name="Grigoriev I.V."/>
            <person name="Spatafora J.W."/>
            <person name="Aime M.C."/>
        </authorList>
    </citation>
    <scope>NUCLEOTIDE SEQUENCE [LARGE SCALE GENOMIC DNA]</scope>
    <source>
        <strain evidence="2 3">MCA 4186</strain>
    </source>
</reference>
<dbReference type="RefSeq" id="XP_025596689.1">
    <property type="nucleotide sequence ID" value="XM_025742964.1"/>
</dbReference>